<proteinExistence type="predicted"/>
<gene>
    <name evidence="3" type="ORF">O3I_040630</name>
</gene>
<dbReference type="RefSeq" id="WP_014988918.1">
    <property type="nucleotide sequence ID" value="NC_018681.1"/>
</dbReference>
<keyword evidence="2" id="KW-0732">Signal</keyword>
<feature type="chain" id="PRO_5003833514" description="Serine protease" evidence="2">
    <location>
        <begin position="28"/>
        <end position="76"/>
    </location>
</feature>
<evidence type="ECO:0008006" key="5">
    <source>
        <dbReference type="Google" id="ProtNLM"/>
    </source>
</evidence>
<dbReference type="EMBL" id="CP003876">
    <property type="protein sequence ID" value="AFU06071.1"/>
    <property type="molecule type" value="Genomic_DNA"/>
</dbReference>
<dbReference type="GeneID" id="80365622"/>
<feature type="signal peptide" evidence="2">
    <location>
        <begin position="1"/>
        <end position="27"/>
    </location>
</feature>
<evidence type="ECO:0000256" key="2">
    <source>
        <dbReference type="SAM" id="SignalP"/>
    </source>
</evidence>
<evidence type="ECO:0000256" key="1">
    <source>
        <dbReference type="SAM" id="MobiDB-lite"/>
    </source>
</evidence>
<dbReference type="AlphaFoldDB" id="K0FEB6"/>
<feature type="region of interest" description="Disordered" evidence="1">
    <location>
        <begin position="35"/>
        <end position="55"/>
    </location>
</feature>
<keyword evidence="4" id="KW-1185">Reference proteome</keyword>
<dbReference type="KEGG" id="nbr:O3I_040630"/>
<dbReference type="eggNOG" id="ENOG5032AFY">
    <property type="taxonomic scope" value="Bacteria"/>
</dbReference>
<reference evidence="3 4" key="1">
    <citation type="journal article" date="2012" name="J. Bacteriol.">
        <title>Complete genome sequence of Nocardia brasiliensis HUJEG-1.</title>
        <authorList>
            <person name="Vera-Cabrera L."/>
            <person name="Ortiz-Lopez R."/>
            <person name="Elizondo-Gonzalez R."/>
            <person name="Perez-Maya A.A."/>
            <person name="Ocampo-Candiani J."/>
        </authorList>
    </citation>
    <scope>NUCLEOTIDE SEQUENCE [LARGE SCALE GENOMIC DNA]</scope>
    <source>
        <strain evidence="4">ATCC 700358</strain>
    </source>
</reference>
<accession>K0FEB6</accession>
<name>K0FEB6_NOCB7</name>
<protein>
    <recommendedName>
        <fullName evidence="5">Serine protease</fullName>
    </recommendedName>
</protein>
<sequence>MSKTRVFGVVLAAAAGLIIAGSGMAGAAPGLPLETGAAQPVVAPGEPDPTGTGSSKAIADIVKQLSSGSGKGTPAT</sequence>
<evidence type="ECO:0000313" key="3">
    <source>
        <dbReference type="EMBL" id="AFU06071.1"/>
    </source>
</evidence>
<organism evidence="3 4">
    <name type="scientific">Nocardia brasiliensis (strain ATCC 700358 / HUJEG-1)</name>
    <dbReference type="NCBI Taxonomy" id="1133849"/>
    <lineage>
        <taxon>Bacteria</taxon>
        <taxon>Bacillati</taxon>
        <taxon>Actinomycetota</taxon>
        <taxon>Actinomycetes</taxon>
        <taxon>Mycobacteriales</taxon>
        <taxon>Nocardiaceae</taxon>
        <taxon>Nocardia</taxon>
    </lineage>
</organism>
<dbReference type="Proteomes" id="UP000006304">
    <property type="component" value="Chromosome"/>
</dbReference>
<dbReference type="HOGENOM" id="CLU_2650814_0_0_11"/>
<evidence type="ECO:0000313" key="4">
    <source>
        <dbReference type="Proteomes" id="UP000006304"/>
    </source>
</evidence>